<protein>
    <submittedName>
        <fullName evidence="1">Uncharacterized protein</fullName>
    </submittedName>
</protein>
<evidence type="ECO:0000313" key="1">
    <source>
        <dbReference type="EMBL" id="KKK80264.1"/>
    </source>
</evidence>
<reference evidence="1" key="1">
    <citation type="journal article" date="2015" name="Nature">
        <title>Complex archaea that bridge the gap between prokaryotes and eukaryotes.</title>
        <authorList>
            <person name="Spang A."/>
            <person name="Saw J.H."/>
            <person name="Jorgensen S.L."/>
            <person name="Zaremba-Niedzwiedzka K."/>
            <person name="Martijn J."/>
            <person name="Lind A.E."/>
            <person name="van Eijk R."/>
            <person name="Schleper C."/>
            <person name="Guy L."/>
            <person name="Ettema T.J."/>
        </authorList>
    </citation>
    <scope>NUCLEOTIDE SEQUENCE</scope>
</reference>
<name>A0A0F9AP65_9ZZZZ</name>
<feature type="non-terminal residue" evidence="1">
    <location>
        <position position="1"/>
    </location>
</feature>
<comment type="caution">
    <text evidence="1">The sequence shown here is derived from an EMBL/GenBank/DDBJ whole genome shotgun (WGS) entry which is preliminary data.</text>
</comment>
<dbReference type="AlphaFoldDB" id="A0A0F9AP65"/>
<proteinExistence type="predicted"/>
<dbReference type="EMBL" id="LAZR01053659">
    <property type="protein sequence ID" value="KKK80264.1"/>
    <property type="molecule type" value="Genomic_DNA"/>
</dbReference>
<accession>A0A0F9AP65</accession>
<sequence>EFTTTYENVTFSVSEDRKTASIKLGGLPMEIKLSSGSMYVLCKGIVDLIETETVAFDYFEREMLIE</sequence>
<gene>
    <name evidence="1" type="ORF">LCGC14_2825200</name>
</gene>
<organism evidence="1">
    <name type="scientific">marine sediment metagenome</name>
    <dbReference type="NCBI Taxonomy" id="412755"/>
    <lineage>
        <taxon>unclassified sequences</taxon>
        <taxon>metagenomes</taxon>
        <taxon>ecological metagenomes</taxon>
    </lineage>
</organism>